<dbReference type="EMBL" id="ML995830">
    <property type="protein sequence ID" value="KAF2769860.1"/>
    <property type="molecule type" value="Genomic_DNA"/>
</dbReference>
<dbReference type="Proteomes" id="UP000799436">
    <property type="component" value="Unassembled WGS sequence"/>
</dbReference>
<accession>A0A6G1LB48</accession>
<feature type="compositionally biased region" description="Low complexity" evidence="1">
    <location>
        <begin position="71"/>
        <end position="86"/>
    </location>
</feature>
<dbReference type="AlphaFoldDB" id="A0A6G1LB48"/>
<evidence type="ECO:0000256" key="1">
    <source>
        <dbReference type="SAM" id="MobiDB-lite"/>
    </source>
</evidence>
<evidence type="ECO:0000313" key="2">
    <source>
        <dbReference type="EMBL" id="KAF2769860.1"/>
    </source>
</evidence>
<organism evidence="2 3">
    <name type="scientific">Teratosphaeria nubilosa</name>
    <dbReference type="NCBI Taxonomy" id="161662"/>
    <lineage>
        <taxon>Eukaryota</taxon>
        <taxon>Fungi</taxon>
        <taxon>Dikarya</taxon>
        <taxon>Ascomycota</taxon>
        <taxon>Pezizomycotina</taxon>
        <taxon>Dothideomycetes</taxon>
        <taxon>Dothideomycetidae</taxon>
        <taxon>Mycosphaerellales</taxon>
        <taxon>Teratosphaeriaceae</taxon>
        <taxon>Teratosphaeria</taxon>
    </lineage>
</organism>
<proteinExistence type="predicted"/>
<gene>
    <name evidence="2" type="ORF">EJ03DRAFT_271518</name>
</gene>
<reference evidence="2" key="1">
    <citation type="journal article" date="2020" name="Stud. Mycol.">
        <title>101 Dothideomycetes genomes: a test case for predicting lifestyles and emergence of pathogens.</title>
        <authorList>
            <person name="Haridas S."/>
            <person name="Albert R."/>
            <person name="Binder M."/>
            <person name="Bloem J."/>
            <person name="Labutti K."/>
            <person name="Salamov A."/>
            <person name="Andreopoulos B."/>
            <person name="Baker S."/>
            <person name="Barry K."/>
            <person name="Bills G."/>
            <person name="Bluhm B."/>
            <person name="Cannon C."/>
            <person name="Castanera R."/>
            <person name="Culley D."/>
            <person name="Daum C."/>
            <person name="Ezra D."/>
            <person name="Gonzalez J."/>
            <person name="Henrissat B."/>
            <person name="Kuo A."/>
            <person name="Liang C."/>
            <person name="Lipzen A."/>
            <person name="Lutzoni F."/>
            <person name="Magnuson J."/>
            <person name="Mondo S."/>
            <person name="Nolan M."/>
            <person name="Ohm R."/>
            <person name="Pangilinan J."/>
            <person name="Park H.-J."/>
            <person name="Ramirez L."/>
            <person name="Alfaro M."/>
            <person name="Sun H."/>
            <person name="Tritt A."/>
            <person name="Yoshinaga Y."/>
            <person name="Zwiers L.-H."/>
            <person name="Turgeon B."/>
            <person name="Goodwin S."/>
            <person name="Spatafora J."/>
            <person name="Crous P."/>
            <person name="Grigoriev I."/>
        </authorList>
    </citation>
    <scope>NUCLEOTIDE SEQUENCE</scope>
    <source>
        <strain evidence="2">CBS 116005</strain>
    </source>
</reference>
<sequence length="228" mass="24378">MSEDTTSNNTSTQPHPRRSSLAGQTFADLFGSGRTKSTSATNDGTNSPPQQHQYAGPITQAAAEAQRRRLSLTTLGLSGSPNSTSPFGSYRGVVRRDSIGSVTSGSIDESAIEDDAAPRDSVSGPTPTTPFARRMSFGARALRDVRNGTGGGGGTTGQNVDFWTENLRNRAERTSSIGGAATSMPPMHARAKSIAMMESPIKEMPPAREEKRPDLYQERMLRGELSWD</sequence>
<feature type="compositionally biased region" description="Polar residues" evidence="1">
    <location>
        <begin position="1"/>
        <end position="14"/>
    </location>
</feature>
<keyword evidence="3" id="KW-1185">Reference proteome</keyword>
<evidence type="ECO:0000313" key="3">
    <source>
        <dbReference type="Proteomes" id="UP000799436"/>
    </source>
</evidence>
<dbReference type="OrthoDB" id="5384020at2759"/>
<feature type="region of interest" description="Disordered" evidence="1">
    <location>
        <begin position="1"/>
        <end position="132"/>
    </location>
</feature>
<name>A0A6G1LB48_9PEZI</name>
<feature type="compositionally biased region" description="Polar residues" evidence="1">
    <location>
        <begin position="34"/>
        <end position="53"/>
    </location>
</feature>
<protein>
    <submittedName>
        <fullName evidence="2">Uncharacterized protein</fullName>
    </submittedName>
</protein>